<dbReference type="GO" id="GO:0030272">
    <property type="term" value="F:5-formyltetrahydrofolate cyclo-ligase activity"/>
    <property type="evidence" value="ECO:0007669"/>
    <property type="project" value="UniProtKB-EC"/>
</dbReference>
<evidence type="ECO:0000313" key="7">
    <source>
        <dbReference type="EMBL" id="QEY23771.1"/>
    </source>
</evidence>
<dbReference type="PIRSF" id="PIRSF006806">
    <property type="entry name" value="FTHF_cligase"/>
    <property type="match status" value="1"/>
</dbReference>
<dbReference type="PANTHER" id="PTHR23407">
    <property type="entry name" value="ATPASE INHIBITOR/5-FORMYLTETRAHYDROFOLATE CYCLO-LIGASE"/>
    <property type="match status" value="1"/>
</dbReference>
<dbReference type="GO" id="GO:0005524">
    <property type="term" value="F:ATP binding"/>
    <property type="evidence" value="ECO:0007669"/>
    <property type="project" value="UniProtKB-KW"/>
</dbReference>
<proteinExistence type="inferred from homology"/>
<organism evidence="7 8">
    <name type="scientific">Neisseria animalis</name>
    <dbReference type="NCBI Taxonomy" id="492"/>
    <lineage>
        <taxon>Bacteria</taxon>
        <taxon>Pseudomonadati</taxon>
        <taxon>Pseudomonadota</taxon>
        <taxon>Betaproteobacteria</taxon>
        <taxon>Neisseriales</taxon>
        <taxon>Neisseriaceae</taxon>
        <taxon>Neisseria</taxon>
    </lineage>
</organism>
<dbReference type="AlphaFoldDB" id="A0A5P3MSK2"/>
<feature type="binding site" evidence="4">
    <location>
        <begin position="137"/>
        <end position="145"/>
    </location>
    <ligand>
        <name>ATP</name>
        <dbReference type="ChEBI" id="CHEBI:30616"/>
    </ligand>
</feature>
<dbReference type="InterPro" id="IPR002698">
    <property type="entry name" value="FTHF_cligase"/>
</dbReference>
<dbReference type="GO" id="GO:0046872">
    <property type="term" value="F:metal ion binding"/>
    <property type="evidence" value="ECO:0007669"/>
    <property type="project" value="UniProtKB-KW"/>
</dbReference>
<keyword evidence="7" id="KW-0436">Ligase</keyword>
<reference evidence="7 8" key="1">
    <citation type="submission" date="2018-08" db="EMBL/GenBank/DDBJ databases">
        <title>Neisseria animalis ATCC 49930 complete genome.</title>
        <authorList>
            <person name="Veseli I.A."/>
            <person name="Mascarenhas dos Santos A.C."/>
            <person name="Buttler R."/>
            <person name="Pombert J.-F."/>
        </authorList>
    </citation>
    <scope>NUCLEOTIDE SEQUENCE [LARGE SCALE GENOMIC DNA]</scope>
    <source>
        <strain evidence="7 8">ATCC 49930</strain>
    </source>
</reference>
<comment type="similarity">
    <text evidence="1 5">Belongs to the 5-formyltetrahydrofolate cyclo-ligase family.</text>
</comment>
<comment type="cofactor">
    <cofactor evidence="5">
        <name>Mg(2+)</name>
        <dbReference type="ChEBI" id="CHEBI:18420"/>
    </cofactor>
</comment>
<evidence type="ECO:0000313" key="8">
    <source>
        <dbReference type="Proteomes" id="UP000325536"/>
    </source>
</evidence>
<keyword evidence="3 4" id="KW-0067">ATP-binding</keyword>
<keyword evidence="2 4" id="KW-0547">Nucleotide-binding</keyword>
<dbReference type="Proteomes" id="UP000325536">
    <property type="component" value="Chromosome"/>
</dbReference>
<dbReference type="EMBL" id="CP031699">
    <property type="protein sequence ID" value="QEY23771.1"/>
    <property type="molecule type" value="Genomic_DNA"/>
</dbReference>
<evidence type="ECO:0000256" key="3">
    <source>
        <dbReference type="ARBA" id="ARBA00022840"/>
    </source>
</evidence>
<keyword evidence="8" id="KW-1185">Reference proteome</keyword>
<sequence length="208" mass="23896">MSQQQKNELRHRLRRARSDMSAAERENATRTINRLLKRCIKKGGRIGIYWPIGKELCLDGFVRSAVRRGAKLYLPYIEPHSKRLWFTPYFADSTQQPERKRGASKLYIPQFSGKKIRVHDLDLLLVPIVGIDKQGYRLGQAGGFYDVSLAAARYRLPVFTLGVGFACQLVESLPREAHDIPLNGFVSERGALRFRSKSRETIWRHPSN</sequence>
<dbReference type="InterPro" id="IPR037171">
    <property type="entry name" value="NagB/RpiA_transferase-like"/>
</dbReference>
<name>A0A5P3MSK2_NEIAN</name>
<evidence type="ECO:0000256" key="5">
    <source>
        <dbReference type="RuleBase" id="RU361279"/>
    </source>
</evidence>
<dbReference type="GO" id="GO:0009396">
    <property type="term" value="P:folic acid-containing compound biosynthetic process"/>
    <property type="evidence" value="ECO:0007669"/>
    <property type="project" value="TreeGrafter"/>
</dbReference>
<feature type="binding site" evidence="4">
    <location>
        <begin position="6"/>
        <end position="10"/>
    </location>
    <ligand>
        <name>ATP</name>
        <dbReference type="ChEBI" id="CHEBI:30616"/>
    </ligand>
</feature>
<dbReference type="PANTHER" id="PTHR23407:SF1">
    <property type="entry name" value="5-FORMYLTETRAHYDROFOLATE CYCLO-LIGASE"/>
    <property type="match status" value="1"/>
</dbReference>
<dbReference type="RefSeq" id="WP_123796241.1">
    <property type="nucleotide sequence ID" value="NZ_CP031699.1"/>
</dbReference>
<keyword evidence="5" id="KW-0479">Metal-binding</keyword>
<feature type="region of interest" description="Disordered" evidence="6">
    <location>
        <begin position="1"/>
        <end position="25"/>
    </location>
</feature>
<dbReference type="SUPFAM" id="SSF100950">
    <property type="entry name" value="NagB/RpiA/CoA transferase-like"/>
    <property type="match status" value="1"/>
</dbReference>
<dbReference type="NCBIfam" id="TIGR02727">
    <property type="entry name" value="MTHFS_bact"/>
    <property type="match status" value="1"/>
</dbReference>
<accession>A0A5P3MSK2</accession>
<feature type="binding site" evidence="4">
    <location>
        <position position="55"/>
    </location>
    <ligand>
        <name>substrate</name>
    </ligand>
</feature>
<protein>
    <recommendedName>
        <fullName evidence="5">5-formyltetrahydrofolate cyclo-ligase</fullName>
        <ecNumber evidence="5">6.3.3.2</ecNumber>
    </recommendedName>
</protein>
<dbReference type="Gene3D" id="3.40.50.10420">
    <property type="entry name" value="NagB/RpiA/CoA transferase-like"/>
    <property type="match status" value="1"/>
</dbReference>
<dbReference type="InterPro" id="IPR024185">
    <property type="entry name" value="FTHF_cligase-like_sf"/>
</dbReference>
<evidence type="ECO:0000256" key="4">
    <source>
        <dbReference type="PIRSR" id="PIRSR006806-1"/>
    </source>
</evidence>
<evidence type="ECO:0000256" key="6">
    <source>
        <dbReference type="SAM" id="MobiDB-lite"/>
    </source>
</evidence>
<dbReference type="Pfam" id="PF01812">
    <property type="entry name" value="5-FTHF_cyc-lig"/>
    <property type="match status" value="1"/>
</dbReference>
<keyword evidence="5" id="KW-0460">Magnesium</keyword>
<feature type="compositionally biased region" description="Basic and acidic residues" evidence="6">
    <location>
        <begin position="16"/>
        <end position="25"/>
    </location>
</feature>
<dbReference type="EC" id="6.3.3.2" evidence="5"/>
<evidence type="ECO:0000256" key="1">
    <source>
        <dbReference type="ARBA" id="ARBA00010638"/>
    </source>
</evidence>
<dbReference type="KEGG" id="naq:D0T90_04035"/>
<comment type="catalytic activity">
    <reaction evidence="5">
        <text>(6S)-5-formyl-5,6,7,8-tetrahydrofolate + ATP = (6R)-5,10-methenyltetrahydrofolate + ADP + phosphate</text>
        <dbReference type="Rhea" id="RHEA:10488"/>
        <dbReference type="ChEBI" id="CHEBI:30616"/>
        <dbReference type="ChEBI" id="CHEBI:43474"/>
        <dbReference type="ChEBI" id="CHEBI:57455"/>
        <dbReference type="ChEBI" id="CHEBI:57457"/>
        <dbReference type="ChEBI" id="CHEBI:456216"/>
        <dbReference type="EC" id="6.3.3.2"/>
    </reaction>
</comment>
<gene>
    <name evidence="7" type="ORF">D0T90_04035</name>
</gene>
<dbReference type="OrthoDB" id="9801938at2"/>
<dbReference type="GO" id="GO:0035999">
    <property type="term" value="P:tetrahydrofolate interconversion"/>
    <property type="evidence" value="ECO:0007669"/>
    <property type="project" value="TreeGrafter"/>
</dbReference>
<evidence type="ECO:0000256" key="2">
    <source>
        <dbReference type="ARBA" id="ARBA00022741"/>
    </source>
</evidence>